<dbReference type="EMBL" id="OBMT01000019">
    <property type="protein sequence ID" value="SOC20415.1"/>
    <property type="molecule type" value="Genomic_DNA"/>
</dbReference>
<evidence type="ECO:0000313" key="1">
    <source>
        <dbReference type="EMBL" id="SOC20415.1"/>
    </source>
</evidence>
<dbReference type="SUPFAM" id="SSF53756">
    <property type="entry name" value="UDP-Glycosyltransferase/glycogen phosphorylase"/>
    <property type="match status" value="1"/>
</dbReference>
<dbReference type="GO" id="GO:0016740">
    <property type="term" value="F:transferase activity"/>
    <property type="evidence" value="ECO:0007669"/>
    <property type="project" value="UniProtKB-KW"/>
</dbReference>
<keyword evidence="2" id="KW-1185">Reference proteome</keyword>
<protein>
    <submittedName>
        <fullName evidence="1">Glycosyltransferase involved in cell wall bisynthesis</fullName>
    </submittedName>
</protein>
<keyword evidence="1" id="KW-0808">Transferase</keyword>
<name>A0A285TDW9_9RHOB</name>
<evidence type="ECO:0000313" key="2">
    <source>
        <dbReference type="Proteomes" id="UP000219111"/>
    </source>
</evidence>
<dbReference type="Proteomes" id="UP000219111">
    <property type="component" value="Unassembled WGS sequence"/>
</dbReference>
<dbReference type="OrthoDB" id="9788689at2"/>
<dbReference type="Gene3D" id="3.40.50.2000">
    <property type="entry name" value="Glycogen Phosphorylase B"/>
    <property type="match status" value="2"/>
</dbReference>
<sequence length="424" mass="46930">MSTHETEKTPDRDGAADLRKRSRIAYIGYALEDGRAPHQAMGAIFLAANGHDVLFLATSSEPTPHWVQSLNDLAYVSFKGPRRRAGLSLIRRLFKELRTGTIDCVYVQGAQQALLCVWVPWIFPKAKVFYHTQDFKPFITWQYSMAEKMLSRRSSKVICNEINRAKVMQLVHGLPETPTVIRTSLPAPWPVPGREAKTRENVLAQIPEDVRGAAILIAAGGPYMSRRRSEELVRSLAHLDRRYCVVFTGMGVDNPLRSTCLTVAGEAGVRDRVVLLPRLGYAELLALYAACDIGALFYCDTDLANFYQGPGRVTEYLTAGIPFVTSDYPGLELLTLKYRVGEAARSTDPEDIARAIGLLGAPADESPAERAIRLSELAGTGLAYEQDARRVFAEDFSLTSPDAYLAHPVWRAIAEDQSRALGKT</sequence>
<proteinExistence type="predicted"/>
<dbReference type="AlphaFoldDB" id="A0A285TDW9"/>
<dbReference type="RefSeq" id="WP_141399471.1">
    <property type="nucleotide sequence ID" value="NZ_OBMT01000019.1"/>
</dbReference>
<accession>A0A285TDW9</accession>
<reference evidence="2" key="1">
    <citation type="submission" date="2017-08" db="EMBL/GenBank/DDBJ databases">
        <authorList>
            <person name="Varghese N."/>
            <person name="Submissions S."/>
        </authorList>
    </citation>
    <scope>NUCLEOTIDE SEQUENCE [LARGE SCALE GENOMIC DNA]</scope>
    <source>
        <strain evidence="2">JA276</strain>
    </source>
</reference>
<organism evidence="1 2">
    <name type="scientific">Rhodobacter maris</name>
    <dbReference type="NCBI Taxonomy" id="446682"/>
    <lineage>
        <taxon>Bacteria</taxon>
        <taxon>Pseudomonadati</taxon>
        <taxon>Pseudomonadota</taxon>
        <taxon>Alphaproteobacteria</taxon>
        <taxon>Rhodobacterales</taxon>
        <taxon>Rhodobacter group</taxon>
        <taxon>Rhodobacter</taxon>
    </lineage>
</organism>
<gene>
    <name evidence="1" type="ORF">SAMN05877831_11932</name>
</gene>
<dbReference type="PANTHER" id="PTHR12526">
    <property type="entry name" value="GLYCOSYLTRANSFERASE"/>
    <property type="match status" value="1"/>
</dbReference>